<dbReference type="InterPro" id="IPR036291">
    <property type="entry name" value="NAD(P)-bd_dom_sf"/>
</dbReference>
<dbReference type="PANTHER" id="PTHR11695:SF294">
    <property type="entry name" value="RETICULON-4-INTERACTING PROTEIN 1, MITOCHONDRIAL"/>
    <property type="match status" value="1"/>
</dbReference>
<reference evidence="2 3" key="1">
    <citation type="submission" date="2013-06" db="EMBL/GenBank/DDBJ databases">
        <authorList>
            <person name="Weinstock G."/>
            <person name="Sodergren E."/>
            <person name="Lobos E.A."/>
            <person name="Fulton L."/>
            <person name="Fulton R."/>
            <person name="Courtney L."/>
            <person name="Fronick C."/>
            <person name="O'Laughlin M."/>
            <person name="Godfrey J."/>
            <person name="Wilson R.M."/>
            <person name="Miner T."/>
            <person name="Farmer C."/>
            <person name="Delehaunty K."/>
            <person name="Cordes M."/>
            <person name="Minx P."/>
            <person name="Tomlinson C."/>
            <person name="Chen J."/>
            <person name="Wollam A."/>
            <person name="Pepin K.H."/>
            <person name="Bhonagiri V."/>
            <person name="Zhang X."/>
            <person name="Warren W."/>
            <person name="Mitreva M."/>
            <person name="Mardis E.R."/>
            <person name="Wilson R.K."/>
        </authorList>
    </citation>
    <scope>NUCLEOTIDE SEQUENCE [LARGE SCALE GENOMIC DNA]</scope>
    <source>
        <strain evidence="2 3">W1703</strain>
    </source>
</reference>
<proteinExistence type="predicted"/>
<dbReference type="CDD" id="cd05289">
    <property type="entry name" value="MDR_like_2"/>
    <property type="match status" value="1"/>
</dbReference>
<feature type="domain" description="Enoyl reductase (ER)" evidence="1">
    <location>
        <begin position="1"/>
        <end position="252"/>
    </location>
</feature>
<dbReference type="InterPro" id="IPR050700">
    <property type="entry name" value="YIM1/Zinc_Alcohol_DH_Fams"/>
</dbReference>
<dbReference type="OrthoDB" id="9792162at2"/>
<evidence type="ECO:0000259" key="1">
    <source>
        <dbReference type="SMART" id="SM00829"/>
    </source>
</evidence>
<dbReference type="SUPFAM" id="SSF51735">
    <property type="entry name" value="NAD(P)-binding Rossmann-fold domains"/>
    <property type="match status" value="1"/>
</dbReference>
<dbReference type="PATRIC" id="fig|1227275.3.peg.1520"/>
<dbReference type="SMART" id="SM00829">
    <property type="entry name" value="PKS_ER"/>
    <property type="match status" value="1"/>
</dbReference>
<dbReference type="Proteomes" id="UP000016617">
    <property type="component" value="Unassembled WGS sequence"/>
</dbReference>
<dbReference type="AlphaFoldDB" id="U2KAV5"/>
<accession>U2KAV5</accession>
<dbReference type="Gene3D" id="3.90.180.10">
    <property type="entry name" value="Medium-chain alcohol dehydrogenases, catalytic domain"/>
    <property type="match status" value="1"/>
</dbReference>
<gene>
    <name evidence="2" type="ORF">HMPREF1557_01705</name>
</gene>
<organism evidence="2 3">
    <name type="scientific">Streptococcus sobrinus W1703</name>
    <dbReference type="NCBI Taxonomy" id="1227275"/>
    <lineage>
        <taxon>Bacteria</taxon>
        <taxon>Bacillati</taxon>
        <taxon>Bacillota</taxon>
        <taxon>Bacilli</taxon>
        <taxon>Lactobacillales</taxon>
        <taxon>Streptococcaceae</taxon>
        <taxon>Streptococcus</taxon>
    </lineage>
</organism>
<dbReference type="HOGENOM" id="CLU_026673_3_3_9"/>
<evidence type="ECO:0000313" key="2">
    <source>
        <dbReference type="EMBL" id="ERJ74304.1"/>
    </source>
</evidence>
<name>U2KAV5_9STRE</name>
<dbReference type="InterPro" id="IPR020843">
    <property type="entry name" value="ER"/>
</dbReference>
<dbReference type="EMBL" id="AWVA01000103">
    <property type="protein sequence ID" value="ERJ74304.1"/>
    <property type="molecule type" value="Genomic_DNA"/>
</dbReference>
<comment type="caution">
    <text evidence="2">The sequence shown here is derived from an EMBL/GenBank/DDBJ whole genome shotgun (WGS) entry which is preliminary data.</text>
</comment>
<protein>
    <submittedName>
        <fullName evidence="2">Oxidoreductase, zinc-binding dehydrogenase family protein</fullName>
    </submittedName>
</protein>
<dbReference type="SUPFAM" id="SSF50129">
    <property type="entry name" value="GroES-like"/>
    <property type="match status" value="1"/>
</dbReference>
<dbReference type="GO" id="GO:0016491">
    <property type="term" value="F:oxidoreductase activity"/>
    <property type="evidence" value="ECO:0007669"/>
    <property type="project" value="InterPro"/>
</dbReference>
<dbReference type="InterPro" id="IPR011032">
    <property type="entry name" value="GroES-like_sf"/>
</dbReference>
<dbReference type="Pfam" id="PF13602">
    <property type="entry name" value="ADH_zinc_N_2"/>
    <property type="match status" value="1"/>
</dbReference>
<dbReference type="PANTHER" id="PTHR11695">
    <property type="entry name" value="ALCOHOL DEHYDROGENASE RELATED"/>
    <property type="match status" value="1"/>
</dbReference>
<sequence>MTGFQAGDRVFARLPLDRIGAFAEYLAVDYHALALVPDYLTDIEAAGVPLTSLTIMQSLELIEAKEGKTLFISGGTGSLGAMAIPLAKAKGLIVVTNGSIGNKERVLKLGVDRFIDYKTEDYSQTLSQVDYVLDTLGGSEIEKQFSIMKEGGQLVSLRAMPNGSFAKRMKLPKWKQIAMGFAGRKFDKLAKKYGVGYHFVFVEANGRQLQEVADIFSELQIKPSIDRVYKFADVNQALDKVANGHSKGKTVLTFD</sequence>
<evidence type="ECO:0000313" key="3">
    <source>
        <dbReference type="Proteomes" id="UP000016617"/>
    </source>
</evidence>
<dbReference type="Gene3D" id="3.40.50.720">
    <property type="entry name" value="NAD(P)-binding Rossmann-like Domain"/>
    <property type="match status" value="1"/>
</dbReference>